<dbReference type="PANTHER" id="PTHR31407">
    <property type="match status" value="1"/>
</dbReference>
<dbReference type="InterPro" id="IPR016123">
    <property type="entry name" value="Mog1/PsbP_a/b/a-sand"/>
</dbReference>
<evidence type="ECO:0000259" key="2">
    <source>
        <dbReference type="Pfam" id="PF01789"/>
    </source>
</evidence>
<dbReference type="Proteomes" id="UP001497444">
    <property type="component" value="Chromosome 15"/>
</dbReference>
<dbReference type="SUPFAM" id="SSF55724">
    <property type="entry name" value="Mog1p/PsbP-like"/>
    <property type="match status" value="1"/>
</dbReference>
<dbReference type="Pfam" id="PF01789">
    <property type="entry name" value="PsbP"/>
    <property type="match status" value="1"/>
</dbReference>
<dbReference type="InterPro" id="IPR002683">
    <property type="entry name" value="PsbP_C"/>
</dbReference>
<dbReference type="Gene3D" id="3.40.1000.10">
    <property type="entry name" value="Mog1/PsbP, alpha/beta/alpha sandwich"/>
    <property type="match status" value="1"/>
</dbReference>
<proteinExistence type="predicted"/>
<evidence type="ECO:0000313" key="3">
    <source>
        <dbReference type="EMBL" id="CAK9263201.1"/>
    </source>
</evidence>
<evidence type="ECO:0000256" key="1">
    <source>
        <dbReference type="SAM" id="MobiDB-lite"/>
    </source>
</evidence>
<reference evidence="3" key="1">
    <citation type="submission" date="2024-02" db="EMBL/GenBank/DDBJ databases">
        <authorList>
            <consortium name="ELIXIR-Norway"/>
            <consortium name="Elixir Norway"/>
        </authorList>
    </citation>
    <scope>NUCLEOTIDE SEQUENCE</scope>
</reference>
<dbReference type="PANTHER" id="PTHR31407:SF38">
    <property type="entry name" value="PSBP DOMAIN-CONTAINING PROTEIN 4, CHLOROPLASTIC"/>
    <property type="match status" value="1"/>
</dbReference>
<organism evidence="3 4">
    <name type="scientific">Sphagnum jensenii</name>
    <dbReference type="NCBI Taxonomy" id="128206"/>
    <lineage>
        <taxon>Eukaryota</taxon>
        <taxon>Viridiplantae</taxon>
        <taxon>Streptophyta</taxon>
        <taxon>Embryophyta</taxon>
        <taxon>Bryophyta</taxon>
        <taxon>Sphagnophytina</taxon>
        <taxon>Sphagnopsida</taxon>
        <taxon>Sphagnales</taxon>
        <taxon>Sphagnaceae</taxon>
        <taxon>Sphagnum</taxon>
    </lineage>
</organism>
<evidence type="ECO:0000313" key="4">
    <source>
        <dbReference type="Proteomes" id="UP001497444"/>
    </source>
</evidence>
<dbReference type="EMBL" id="OZ020110">
    <property type="protein sequence ID" value="CAK9263201.1"/>
    <property type="molecule type" value="Genomic_DNA"/>
</dbReference>
<keyword evidence="4" id="KW-1185">Reference proteome</keyword>
<protein>
    <recommendedName>
        <fullName evidence="2">PsbP C-terminal domain-containing protein</fullName>
    </recommendedName>
</protein>
<feature type="region of interest" description="Disordered" evidence="1">
    <location>
        <begin position="78"/>
        <end position="100"/>
    </location>
</feature>
<accession>A0ABP0WBA9</accession>
<feature type="domain" description="PsbP C-terminal" evidence="2">
    <location>
        <begin position="181"/>
        <end position="324"/>
    </location>
</feature>
<name>A0ABP0WBA9_9BRYO</name>
<gene>
    <name evidence="3" type="ORF">CSSPJE1EN1_LOCUS8679</name>
</gene>
<sequence>MSAVVAVAAVLVPLTPHSRSSSSSSSSSSSCVLSRYSSSFSLASSSSSSSSYCVLLRSLPRVSRVCWQLPVTNSQQQVATSQDGHTVVVDEGGGGGGDEEAYSVSRRRVLSRLGFGLAAALVALGLSSERQQEEAFAVPLTQLAGRIPGLSAPDVNGLRTYRRPDAKSGGHGVGWSPMTPYTFKVPQDWEEVPVSIADLGGTEIDLRFSSPQEGNISVVVAPVLRFSSTLGDNATIEAIGTPEKVITAFGPEITGQNVEGKVKDMDVKTYGGRTYYQFELDGPHVLISATAAGNRLYLMSVSANGRQWKKFSQDLKQIVDSFRVG</sequence>